<dbReference type="Proteomes" id="UP001597419">
    <property type="component" value="Unassembled WGS sequence"/>
</dbReference>
<proteinExistence type="predicted"/>
<dbReference type="Gene3D" id="3.90.850.10">
    <property type="entry name" value="Fumarylacetoacetase-like, C-terminal domain"/>
    <property type="match status" value="1"/>
</dbReference>
<organism evidence="1 2">
    <name type="scientific">Amycolatopsis samaneae</name>
    <dbReference type="NCBI Taxonomy" id="664691"/>
    <lineage>
        <taxon>Bacteria</taxon>
        <taxon>Bacillati</taxon>
        <taxon>Actinomycetota</taxon>
        <taxon>Actinomycetes</taxon>
        <taxon>Pseudonocardiales</taxon>
        <taxon>Pseudonocardiaceae</taxon>
        <taxon>Amycolatopsis</taxon>
    </lineage>
</organism>
<dbReference type="EMBL" id="JBHUKU010000014">
    <property type="protein sequence ID" value="MFD2461802.1"/>
    <property type="molecule type" value="Genomic_DNA"/>
</dbReference>
<sequence>MTETQISTPKAAERRNPVRFTVPGGAVREIDVRYALNAGYAGRDTAQVQHHVDELAALGVPAPTRVPTLYPLSANLVSQTGNVQVPHAKTSGEAEWALVVGDDADDLLLTVACDHTDRALEVHGVAWSKQSAPDLLGDFAWPLADIAGELDAFALRAWVRHGDEERLVQDGTLAQLLPPAYWVDRLRAHGLLRPGTVVLSGTIPMIEGVDQFADGWRVELTDPRGTTSRVTYAVEKLPEAWD</sequence>
<evidence type="ECO:0000313" key="2">
    <source>
        <dbReference type="Proteomes" id="UP001597419"/>
    </source>
</evidence>
<dbReference type="InterPro" id="IPR021269">
    <property type="entry name" value="DUF2848"/>
</dbReference>
<dbReference type="InterPro" id="IPR036663">
    <property type="entry name" value="Fumarylacetoacetase_C_sf"/>
</dbReference>
<dbReference type="SUPFAM" id="SSF56529">
    <property type="entry name" value="FAH"/>
    <property type="match status" value="1"/>
</dbReference>
<protein>
    <submittedName>
        <fullName evidence="1">DUF2848 domain-containing protein</fullName>
    </submittedName>
</protein>
<dbReference type="RefSeq" id="WP_345390702.1">
    <property type="nucleotide sequence ID" value="NZ_BAABHG010000004.1"/>
</dbReference>
<gene>
    <name evidence="1" type="ORF">ACFSYJ_24555</name>
</gene>
<dbReference type="Pfam" id="PF11010">
    <property type="entry name" value="DUF2848"/>
    <property type="match status" value="1"/>
</dbReference>
<accession>A0ABW5GLP4</accession>
<comment type="caution">
    <text evidence="1">The sequence shown here is derived from an EMBL/GenBank/DDBJ whole genome shotgun (WGS) entry which is preliminary data.</text>
</comment>
<evidence type="ECO:0000313" key="1">
    <source>
        <dbReference type="EMBL" id="MFD2461802.1"/>
    </source>
</evidence>
<reference evidence="2" key="1">
    <citation type="journal article" date="2019" name="Int. J. Syst. Evol. Microbiol.">
        <title>The Global Catalogue of Microorganisms (GCM) 10K type strain sequencing project: providing services to taxonomists for standard genome sequencing and annotation.</title>
        <authorList>
            <consortium name="The Broad Institute Genomics Platform"/>
            <consortium name="The Broad Institute Genome Sequencing Center for Infectious Disease"/>
            <person name="Wu L."/>
            <person name="Ma J."/>
        </authorList>
    </citation>
    <scope>NUCLEOTIDE SEQUENCE [LARGE SCALE GENOMIC DNA]</scope>
    <source>
        <strain evidence="2">CGMCC 4.7643</strain>
    </source>
</reference>
<keyword evidence="2" id="KW-1185">Reference proteome</keyword>
<name>A0ABW5GLP4_9PSEU</name>